<evidence type="ECO:0000259" key="1">
    <source>
        <dbReference type="Pfam" id="PF01814"/>
    </source>
</evidence>
<dbReference type="InterPro" id="IPR012312">
    <property type="entry name" value="Hemerythrin-like"/>
</dbReference>
<comment type="caution">
    <text evidence="2">The sequence shown here is derived from an EMBL/GenBank/DDBJ whole genome shotgun (WGS) entry which is preliminary data.</text>
</comment>
<dbReference type="PANTHER" id="PTHR39966">
    <property type="entry name" value="BLL2471 PROTEIN-RELATED"/>
    <property type="match status" value="1"/>
</dbReference>
<dbReference type="PANTHER" id="PTHR39966:SF1">
    <property type="entry name" value="HEMERYTHRIN-LIKE DOMAIN-CONTAINING PROTEIN"/>
    <property type="match status" value="1"/>
</dbReference>
<gene>
    <name evidence="2" type="ORF">HLB44_30330</name>
</gene>
<keyword evidence="3" id="KW-1185">Reference proteome</keyword>
<dbReference type="Gene3D" id="1.20.120.520">
    <property type="entry name" value="nmb1532 protein domain like"/>
    <property type="match status" value="1"/>
</dbReference>
<sequence length="183" mass="20575">MTVDVPGHSAPAAGFEVPLAMLSACHSRIERQCSTLRRLVPHLTTRGADAEARTAAANVMRYFDTSARHHHADEEQDLFPALIESMAGSDAVCLRELTESLAAEHHELEVRWQLVRAVLERVVAGERVSLESEDVEALVGFHERHIEREERELLPMAARLLSDEELDRVGRAMRERRGVTEHD</sequence>
<organism evidence="2 3">
    <name type="scientific">Pseudaquabacterium terrae</name>
    <dbReference type="NCBI Taxonomy" id="2732868"/>
    <lineage>
        <taxon>Bacteria</taxon>
        <taxon>Pseudomonadati</taxon>
        <taxon>Pseudomonadota</taxon>
        <taxon>Betaproteobacteria</taxon>
        <taxon>Burkholderiales</taxon>
        <taxon>Sphaerotilaceae</taxon>
        <taxon>Pseudaquabacterium</taxon>
    </lineage>
</organism>
<protein>
    <submittedName>
        <fullName evidence="2">Hemerythrin domain-containing protein</fullName>
    </submittedName>
</protein>
<dbReference type="EMBL" id="JABRWJ010000011">
    <property type="protein sequence ID" value="NRF71297.1"/>
    <property type="molecule type" value="Genomic_DNA"/>
</dbReference>
<dbReference type="Pfam" id="PF01814">
    <property type="entry name" value="Hemerythrin"/>
    <property type="match status" value="1"/>
</dbReference>
<evidence type="ECO:0000313" key="3">
    <source>
        <dbReference type="Proteomes" id="UP000737171"/>
    </source>
</evidence>
<name>A0ABX2ERG0_9BURK</name>
<dbReference type="Proteomes" id="UP000737171">
    <property type="component" value="Unassembled WGS sequence"/>
</dbReference>
<dbReference type="RefSeq" id="WP_173132573.1">
    <property type="nucleotide sequence ID" value="NZ_JABRWJ010000011.1"/>
</dbReference>
<proteinExistence type="predicted"/>
<feature type="domain" description="Hemerythrin-like" evidence="1">
    <location>
        <begin position="18"/>
        <end position="157"/>
    </location>
</feature>
<evidence type="ECO:0000313" key="2">
    <source>
        <dbReference type="EMBL" id="NRF71297.1"/>
    </source>
</evidence>
<accession>A0ABX2ERG0</accession>
<reference evidence="2 3" key="1">
    <citation type="submission" date="2020-05" db="EMBL/GenBank/DDBJ databases">
        <title>Aquincola sp. isolate from soil.</title>
        <authorList>
            <person name="Han J."/>
            <person name="Kim D.-U."/>
        </authorList>
    </citation>
    <scope>NUCLEOTIDE SEQUENCE [LARGE SCALE GENOMIC DNA]</scope>
    <source>
        <strain evidence="2 3">S2</strain>
    </source>
</reference>